<evidence type="ECO:0000256" key="5">
    <source>
        <dbReference type="ARBA" id="ARBA00022692"/>
    </source>
</evidence>
<evidence type="ECO:0000256" key="6">
    <source>
        <dbReference type="ARBA" id="ARBA00022989"/>
    </source>
</evidence>
<feature type="transmembrane region" description="Helical" evidence="8">
    <location>
        <begin position="118"/>
        <end position="135"/>
    </location>
</feature>
<organism evidence="10 11">
    <name type="scientific">Candidatus Gottesmanbacteria bacterium GW2011_GWB1_49_7</name>
    <dbReference type="NCBI Taxonomy" id="1618448"/>
    <lineage>
        <taxon>Bacteria</taxon>
        <taxon>Candidatus Gottesmaniibacteriota</taxon>
    </lineage>
</organism>
<keyword evidence="5 8" id="KW-0812">Transmembrane</keyword>
<evidence type="ECO:0000313" key="11">
    <source>
        <dbReference type="Proteomes" id="UP000034588"/>
    </source>
</evidence>
<dbReference type="Pfam" id="PF02366">
    <property type="entry name" value="PMT"/>
    <property type="match status" value="1"/>
</dbReference>
<evidence type="ECO:0000256" key="4">
    <source>
        <dbReference type="ARBA" id="ARBA00022679"/>
    </source>
</evidence>
<reference evidence="10 11" key="1">
    <citation type="journal article" date="2015" name="Nature">
        <title>rRNA introns, odd ribosomes, and small enigmatic genomes across a large radiation of phyla.</title>
        <authorList>
            <person name="Brown C.T."/>
            <person name="Hug L.A."/>
            <person name="Thomas B.C."/>
            <person name="Sharon I."/>
            <person name="Castelle C.J."/>
            <person name="Singh A."/>
            <person name="Wilkins M.J."/>
            <person name="Williams K.H."/>
            <person name="Banfield J.F."/>
        </authorList>
    </citation>
    <scope>NUCLEOTIDE SEQUENCE [LARGE SCALE GENOMIC DNA]</scope>
</reference>
<gene>
    <name evidence="10" type="ORF">UY48_C0020G0008</name>
</gene>
<name>A0A0G1VYF7_9BACT</name>
<dbReference type="InterPro" id="IPR050297">
    <property type="entry name" value="LipidA_mod_glycosyltrf_83"/>
</dbReference>
<evidence type="ECO:0000313" key="10">
    <source>
        <dbReference type="EMBL" id="KKW11380.1"/>
    </source>
</evidence>
<feature type="transmembrane region" description="Helical" evidence="8">
    <location>
        <begin position="309"/>
        <end position="328"/>
    </location>
</feature>
<keyword evidence="2" id="KW-1003">Cell membrane</keyword>
<dbReference type="Proteomes" id="UP000034588">
    <property type="component" value="Unassembled WGS sequence"/>
</dbReference>
<evidence type="ECO:0000256" key="2">
    <source>
        <dbReference type="ARBA" id="ARBA00022475"/>
    </source>
</evidence>
<dbReference type="GO" id="GO:0009103">
    <property type="term" value="P:lipopolysaccharide biosynthetic process"/>
    <property type="evidence" value="ECO:0007669"/>
    <property type="project" value="UniProtKB-ARBA"/>
</dbReference>
<evidence type="ECO:0000256" key="7">
    <source>
        <dbReference type="ARBA" id="ARBA00023136"/>
    </source>
</evidence>
<accession>A0A0G1VYF7</accession>
<evidence type="ECO:0000256" key="1">
    <source>
        <dbReference type="ARBA" id="ARBA00004651"/>
    </source>
</evidence>
<dbReference type="PANTHER" id="PTHR33908:SF11">
    <property type="entry name" value="MEMBRANE PROTEIN"/>
    <property type="match status" value="1"/>
</dbReference>
<keyword evidence="3" id="KW-0328">Glycosyltransferase</keyword>
<evidence type="ECO:0000256" key="3">
    <source>
        <dbReference type="ARBA" id="ARBA00022676"/>
    </source>
</evidence>
<dbReference type="GO" id="GO:0006493">
    <property type="term" value="P:protein O-linked glycosylation"/>
    <property type="evidence" value="ECO:0007669"/>
    <property type="project" value="InterPro"/>
</dbReference>
<sequence length="547" mass="62579">MKKKSWLVIIGIIVLAGLLRFWQLGTVPAGFHADEVAYGYNAYSILKTGRDEYGKPFPIVLRSFGDYKAAVDAYLAIPFIYLGGLHEWTVRAPSAVFGILFILLTYVLVLRLSKNKRLSMLAMAIAAISPIGILLSRVQSDPLICATFFFFAVYCWLLWLDTRKARFIALMGISMFLSFFTYTITRLFAIPFFLLIGFTFWQKFDTQARRVFLAIFMMVIVVVIGLYLSPAGIWFSQVSVFSSQNVQLPLDEEIREDGVQAVPLLMTRMIHNKVIAYGQYFLKNYTDYLSFEFLFTQAKEPLREQIPHLGVMMLADVPFLLVGIYMAFRKRLSYGIFAVLWVLSVPAVLSIASAETPNVHRFILAMIPMYLLTALGMVSVYEMLNARRRFGFIILLVFVFAVNLMYNMHQLMIHQPIHNPTYRNDEYTRLVKALKPLYATYDIIVSQQILEHILFYFPVDPTWYQALGSPRDTVGGTFDKFFFVTEACPSRRTDSGIKALTAKRILYVDKAECMMAADDKVIETVRLSNSLSAYYLVEKMDSTHPSQ</sequence>
<dbReference type="GO" id="GO:0000030">
    <property type="term" value="F:mannosyltransferase activity"/>
    <property type="evidence" value="ECO:0007669"/>
    <property type="project" value="InterPro"/>
</dbReference>
<comment type="caution">
    <text evidence="10">The sequence shown here is derived from an EMBL/GenBank/DDBJ whole genome shotgun (WGS) entry which is preliminary data.</text>
</comment>
<proteinExistence type="predicted"/>
<feature type="domain" description="ArnT-like N-terminal" evidence="9">
    <location>
        <begin position="14"/>
        <end position="230"/>
    </location>
</feature>
<evidence type="ECO:0000259" key="9">
    <source>
        <dbReference type="Pfam" id="PF02366"/>
    </source>
</evidence>
<feature type="transmembrane region" description="Helical" evidence="8">
    <location>
        <begin position="212"/>
        <end position="235"/>
    </location>
</feature>
<protein>
    <recommendedName>
        <fullName evidence="9">ArnT-like N-terminal domain-containing protein</fullName>
    </recommendedName>
</protein>
<dbReference type="GO" id="GO:0005886">
    <property type="term" value="C:plasma membrane"/>
    <property type="evidence" value="ECO:0007669"/>
    <property type="project" value="UniProtKB-SubCell"/>
</dbReference>
<dbReference type="GO" id="GO:0016763">
    <property type="term" value="F:pentosyltransferase activity"/>
    <property type="evidence" value="ECO:0007669"/>
    <property type="project" value="TreeGrafter"/>
</dbReference>
<feature type="transmembrane region" description="Helical" evidence="8">
    <location>
        <begin position="141"/>
        <end position="160"/>
    </location>
</feature>
<dbReference type="InterPro" id="IPR003342">
    <property type="entry name" value="ArnT-like_N"/>
</dbReference>
<feature type="transmembrane region" description="Helical" evidence="8">
    <location>
        <begin position="88"/>
        <end position="109"/>
    </location>
</feature>
<dbReference type="AlphaFoldDB" id="A0A0G1VYF7"/>
<feature type="transmembrane region" description="Helical" evidence="8">
    <location>
        <begin position="390"/>
        <end position="406"/>
    </location>
</feature>
<keyword evidence="6 8" id="KW-1133">Transmembrane helix</keyword>
<feature type="transmembrane region" description="Helical" evidence="8">
    <location>
        <begin position="167"/>
        <end position="200"/>
    </location>
</feature>
<dbReference type="PANTHER" id="PTHR33908">
    <property type="entry name" value="MANNOSYLTRANSFERASE YKCB-RELATED"/>
    <property type="match status" value="1"/>
</dbReference>
<evidence type="ECO:0000256" key="8">
    <source>
        <dbReference type="SAM" id="Phobius"/>
    </source>
</evidence>
<comment type="subcellular location">
    <subcellularLocation>
        <location evidence="1">Cell membrane</location>
        <topology evidence="1">Multi-pass membrane protein</topology>
    </subcellularLocation>
</comment>
<dbReference type="PATRIC" id="fig|1618448.3.peg.774"/>
<feature type="transmembrane region" description="Helical" evidence="8">
    <location>
        <begin position="334"/>
        <end position="352"/>
    </location>
</feature>
<keyword evidence="7 8" id="KW-0472">Membrane</keyword>
<feature type="transmembrane region" description="Helical" evidence="8">
    <location>
        <begin position="364"/>
        <end position="384"/>
    </location>
</feature>
<dbReference type="EMBL" id="LCQD01000020">
    <property type="protein sequence ID" value="KKW11380.1"/>
    <property type="molecule type" value="Genomic_DNA"/>
</dbReference>
<keyword evidence="4" id="KW-0808">Transferase</keyword>